<dbReference type="Gene3D" id="3.20.20.70">
    <property type="entry name" value="Aldolase class I"/>
    <property type="match status" value="1"/>
</dbReference>
<dbReference type="InterPro" id="IPR013785">
    <property type="entry name" value="Aldolase_TIM"/>
</dbReference>
<comment type="function">
    <text evidence="1">Stereospecific condensation of phosphoenolpyruvate (PEP) and D-erythrose-4-phosphate (E4P) giving rise to 3-deoxy-D-arabino-heptulosonate-7-phosphate (DAHP).</text>
</comment>
<comment type="catalytic activity">
    <reaction evidence="7 8">
        <text>D-erythrose 4-phosphate + phosphoenolpyruvate + H2O = 7-phospho-2-dehydro-3-deoxy-D-arabino-heptonate + phosphate</text>
        <dbReference type="Rhea" id="RHEA:14717"/>
        <dbReference type="ChEBI" id="CHEBI:15377"/>
        <dbReference type="ChEBI" id="CHEBI:16897"/>
        <dbReference type="ChEBI" id="CHEBI:43474"/>
        <dbReference type="ChEBI" id="CHEBI:58394"/>
        <dbReference type="ChEBI" id="CHEBI:58702"/>
        <dbReference type="EC" id="2.5.1.54"/>
    </reaction>
</comment>
<evidence type="ECO:0000256" key="5">
    <source>
        <dbReference type="ARBA" id="ARBA00022679"/>
    </source>
</evidence>
<organism evidence="10">
    <name type="scientific">Talaromyces marneffei PM1</name>
    <dbReference type="NCBI Taxonomy" id="1077442"/>
    <lineage>
        <taxon>Eukaryota</taxon>
        <taxon>Fungi</taxon>
        <taxon>Dikarya</taxon>
        <taxon>Ascomycota</taxon>
        <taxon>Pezizomycotina</taxon>
        <taxon>Eurotiomycetes</taxon>
        <taxon>Eurotiomycetidae</taxon>
        <taxon>Eurotiales</taxon>
        <taxon>Trichocomaceae</taxon>
        <taxon>Talaromyces</taxon>
        <taxon>Talaromyces sect. Talaromyces</taxon>
    </lineage>
</organism>
<dbReference type="GO" id="GO:0008652">
    <property type="term" value="P:amino acid biosynthetic process"/>
    <property type="evidence" value="ECO:0007669"/>
    <property type="project" value="UniProtKB-KW"/>
</dbReference>
<dbReference type="AlphaFoldDB" id="A0A093UY85"/>
<dbReference type="InterPro" id="IPR006218">
    <property type="entry name" value="DAHP1/KDSA"/>
</dbReference>
<gene>
    <name evidence="10" type="ORF">GQ26_0250070</name>
</gene>
<dbReference type="HOGENOM" id="CLU_030903_0_1_1"/>
<dbReference type="NCBIfam" id="NF009395">
    <property type="entry name" value="PRK12755.1"/>
    <property type="match status" value="1"/>
</dbReference>
<evidence type="ECO:0000256" key="3">
    <source>
        <dbReference type="ARBA" id="ARBA00007985"/>
    </source>
</evidence>
<reference evidence="10" key="2">
    <citation type="journal article" date="2014" name="PLoS Genet.">
        <title>Signature gene expression reveals novel clues to the molecular mechanisms of dimorphic transition in Penicillium marneffei.</title>
        <authorList>
            <person name="Yang E."/>
            <person name="Wang G."/>
            <person name="Cai J."/>
            <person name="Woo P.C."/>
            <person name="Lau S.K."/>
            <person name="Yuen K.-Y."/>
            <person name="Chow W.-N."/>
            <person name="Lin X."/>
        </authorList>
    </citation>
    <scope>NUCLEOTIDE SEQUENCE</scope>
    <source>
        <strain evidence="10">PM1</strain>
    </source>
</reference>
<dbReference type="PIRSF" id="PIRSF001361">
    <property type="entry name" value="DAHP_synthase"/>
    <property type="match status" value="1"/>
</dbReference>
<dbReference type="NCBIfam" id="TIGR00034">
    <property type="entry name" value="aroFGH"/>
    <property type="match status" value="1"/>
</dbReference>
<evidence type="ECO:0000313" key="10">
    <source>
        <dbReference type="EMBL" id="KFX44885.1"/>
    </source>
</evidence>
<evidence type="ECO:0000256" key="8">
    <source>
        <dbReference type="PIRNR" id="PIRNR001361"/>
    </source>
</evidence>
<accession>A0A093UY85</accession>
<reference key="1">
    <citation type="journal article" date="2014" name="PLoS Genet.">
        <title>Signature Gene Expression Reveals Novel Clues to the Molecular Mechanisms of Dimorphic Transition in Penicillium marneffei.</title>
        <authorList>
            <person name="Yang E."/>
            <person name="Wang G."/>
            <person name="Cai J."/>
            <person name="Woo P.C."/>
            <person name="Lau S.K."/>
            <person name="Yuen K.-Y."/>
            <person name="Chow W.-N."/>
            <person name="Lin X."/>
        </authorList>
    </citation>
    <scope>NUCLEOTIDE SEQUENCE [LARGE SCALE GENOMIC DNA]</scope>
    <source>
        <strain>PM1</strain>
    </source>
</reference>
<evidence type="ECO:0000256" key="7">
    <source>
        <dbReference type="ARBA" id="ARBA00047508"/>
    </source>
</evidence>
<evidence type="ECO:0000259" key="9">
    <source>
        <dbReference type="Pfam" id="PF00793"/>
    </source>
</evidence>
<dbReference type="PANTHER" id="PTHR21225:SF12">
    <property type="entry name" value="PHOSPHO-2-DEHYDRO-3-DEOXYHEPTONATE ALDOLASE, TYROSINE-INHIBITED"/>
    <property type="match status" value="1"/>
</dbReference>
<dbReference type="EMBL" id="JPOX01000025">
    <property type="protein sequence ID" value="KFX44885.1"/>
    <property type="molecule type" value="Genomic_DNA"/>
</dbReference>
<protein>
    <recommendedName>
        <fullName evidence="8">Phospho-2-dehydro-3-deoxyheptonate aldolase</fullName>
        <ecNumber evidence="8">2.5.1.54</ecNumber>
    </recommendedName>
</protein>
<proteinExistence type="inferred from homology"/>
<evidence type="ECO:0000256" key="2">
    <source>
        <dbReference type="ARBA" id="ARBA00004688"/>
    </source>
</evidence>
<name>A0A093UY85_TALMA</name>
<keyword evidence="4 8" id="KW-0028">Amino-acid biosynthesis</keyword>
<evidence type="ECO:0000256" key="4">
    <source>
        <dbReference type="ARBA" id="ARBA00022605"/>
    </source>
</evidence>
<dbReference type="SUPFAM" id="SSF51569">
    <property type="entry name" value="Aldolase"/>
    <property type="match status" value="1"/>
</dbReference>
<comment type="pathway">
    <text evidence="2">Metabolic intermediate biosynthesis; chorismate biosynthesis; chorismate from D-erythrose 4-phosphate and phosphoenolpyruvate: step 1/7.</text>
</comment>
<dbReference type="InterPro" id="IPR006219">
    <property type="entry name" value="DAHP_synth_1"/>
</dbReference>
<dbReference type="GO" id="GO:0003849">
    <property type="term" value="F:3-deoxy-7-phosphoheptulonate synthase activity"/>
    <property type="evidence" value="ECO:0007669"/>
    <property type="project" value="UniProtKB-EC"/>
</dbReference>
<evidence type="ECO:0000256" key="1">
    <source>
        <dbReference type="ARBA" id="ARBA00003726"/>
    </source>
</evidence>
<keyword evidence="5 8" id="KW-0808">Transferase</keyword>
<comment type="similarity">
    <text evidence="3 8">Belongs to the class-I DAHP synthase family.</text>
</comment>
<sequence length="401" mass="42971">MPSTISEPVKSFKVPLPSPSRVKSALPLDESTKRHVEISRDAIRNLMSHQAIDDRLMVVVGPCSIHDTNAALEYASLLAQAAERHRRELVVVMRVYIEKPRSTVGWKGLIHDPDYAQDLENSNNSSAPDLSKGVSTARKVMLEVAKMGLPVATELLNPLLVYFLDDIVSLGVIGARTTESQTHREMASDMPMPMGIKNGTDGGLKVAIDAMKAASRPHTVVGVDEDAGLAYHISRGNPDTFVILRGGSQGPNFSPEHIQAAEAELIRAGKKPAIVVDCSHGNSSKDYRNQGSVAACLAGQIAVGAPIMGVMIESNINEGRQDVPDKGSKGCLKYGVSITDGCVGWNETESILETLAAAVRQRQEASTASSPVEESLPTIMVGQSPGDEKHTVQEHAVEVFV</sequence>
<evidence type="ECO:0000256" key="6">
    <source>
        <dbReference type="ARBA" id="ARBA00023141"/>
    </source>
</evidence>
<dbReference type="PANTHER" id="PTHR21225">
    <property type="entry name" value="PHOSPHO-2-DEHYDRO-3-DEOXYHEPTONATE ALDOLASE DAHP SYNTHETASE"/>
    <property type="match status" value="1"/>
</dbReference>
<dbReference type="GO" id="GO:0005737">
    <property type="term" value="C:cytoplasm"/>
    <property type="evidence" value="ECO:0007669"/>
    <property type="project" value="TreeGrafter"/>
</dbReference>
<dbReference type="EC" id="2.5.1.54" evidence="8"/>
<dbReference type="eggNOG" id="ENOG502QPSU">
    <property type="taxonomic scope" value="Eukaryota"/>
</dbReference>
<dbReference type="Pfam" id="PF00793">
    <property type="entry name" value="DAHP_synth_1"/>
    <property type="match status" value="1"/>
</dbReference>
<dbReference type="GO" id="GO:0009073">
    <property type="term" value="P:aromatic amino acid family biosynthetic process"/>
    <property type="evidence" value="ECO:0007669"/>
    <property type="project" value="UniProtKB-KW"/>
</dbReference>
<comment type="caution">
    <text evidence="10">The sequence shown here is derived from an EMBL/GenBank/DDBJ whole genome shotgun (WGS) entry which is preliminary data.</text>
</comment>
<keyword evidence="6 8" id="KW-0057">Aromatic amino acid biosynthesis</keyword>
<feature type="domain" description="DAHP synthetase I/KDSA" evidence="9">
    <location>
        <begin position="53"/>
        <end position="352"/>
    </location>
</feature>